<feature type="signal peptide" evidence="8">
    <location>
        <begin position="1"/>
        <end position="15"/>
    </location>
</feature>
<reference evidence="10" key="1">
    <citation type="submission" date="2018-03" db="EMBL/GenBank/DDBJ databases">
        <authorList>
            <person name="Guldener U."/>
        </authorList>
    </citation>
    <scope>NUCLEOTIDE SEQUENCE</scope>
</reference>
<evidence type="ECO:0000313" key="10">
    <source>
        <dbReference type="EMBL" id="SPO07571.1"/>
    </source>
</evidence>
<dbReference type="Pfam" id="PF03009">
    <property type="entry name" value="GDPD"/>
    <property type="match status" value="1"/>
</dbReference>
<evidence type="ECO:0000256" key="6">
    <source>
        <dbReference type="ARBA" id="ARBA00047512"/>
    </source>
</evidence>
<proteinExistence type="inferred from homology"/>
<keyword evidence="3 8" id="KW-0732">Signal</keyword>
<protein>
    <recommendedName>
        <fullName evidence="2">glycerophosphodiester phosphodiesterase</fullName>
        <ecNumber evidence="2">3.1.4.46</ecNumber>
    </recommendedName>
</protein>
<dbReference type="GO" id="GO:0008889">
    <property type="term" value="F:glycerophosphodiester phosphodiesterase activity"/>
    <property type="evidence" value="ECO:0007669"/>
    <property type="project" value="UniProtKB-EC"/>
</dbReference>
<comment type="similarity">
    <text evidence="1">Belongs to the glycerophosphoryl diester phosphodiesterase family.</text>
</comment>
<evidence type="ECO:0000256" key="5">
    <source>
        <dbReference type="ARBA" id="ARBA00022801"/>
    </source>
</evidence>
<dbReference type="PANTHER" id="PTHR43620">
    <property type="entry name" value="GLYCEROPHOSPHORYL DIESTER PHOSPHODIESTERASE"/>
    <property type="match status" value="1"/>
</dbReference>
<dbReference type="InterPro" id="IPR017946">
    <property type="entry name" value="PLC-like_Pdiesterase_TIM-brl"/>
</dbReference>
<evidence type="ECO:0000256" key="4">
    <source>
        <dbReference type="ARBA" id="ARBA00022798"/>
    </source>
</evidence>
<gene>
    <name evidence="10" type="ORF">DNG_10266</name>
</gene>
<feature type="compositionally biased region" description="Basic residues" evidence="7">
    <location>
        <begin position="26"/>
        <end position="37"/>
    </location>
</feature>
<evidence type="ECO:0000256" key="2">
    <source>
        <dbReference type="ARBA" id="ARBA00012247"/>
    </source>
</evidence>
<feature type="region of interest" description="Disordered" evidence="7">
    <location>
        <begin position="16"/>
        <end position="47"/>
    </location>
</feature>
<comment type="caution">
    <text evidence="10">The sequence shown here is derived from an EMBL/GenBank/DDBJ whole genome shotgun (WGS) entry which is preliminary data.</text>
</comment>
<dbReference type="SUPFAM" id="SSF51695">
    <property type="entry name" value="PLC-like phosphodiesterases"/>
    <property type="match status" value="1"/>
</dbReference>
<feature type="domain" description="GP-PDE" evidence="9">
    <location>
        <begin position="87"/>
        <end position="384"/>
    </location>
</feature>
<feature type="chain" id="PRO_5041979009" description="glycerophosphodiester phosphodiesterase" evidence="8">
    <location>
        <begin position="16"/>
        <end position="428"/>
    </location>
</feature>
<dbReference type="Proteomes" id="UP001187682">
    <property type="component" value="Unassembled WGS sequence"/>
</dbReference>
<sequence length="428" mass="46733">MRLELVLALASLAAASPYGKPGKPGKPGHGKPCKPGHGKPGSCPPTQKVDTIQLGPRPYFLIDDMDEGPLKDKLESCKAIKDFKSTPWSIGHRGGGTLMMPEHSLESNMAGARMGAGVLECDVAFTSDRELVCRHSQCDLHFTTNILSIPELAAKCTQPFKPAADGKPASAKCCTSDITLEEFKSLCARMEGSNTAATKPEDFAKNVTPWRSELYATCGTVLSHKEHIELVKSLGLKFVPELKTPEVPMPFEGDYTQEMYAQQLVDEYIEAGVNPSDVTLQSFLYDDILYWLKKAPKFNSIFLDSTGETPETMPEAIALLDQRAKDGLKLLAPPIQYLVADNNGTIVASEYAKKAKELGFGIVAWSAERSGPISAASTYYYSTVKDIMNNDGDYFNLFHVLAQEVGIIGLFSDWSAPVTYYANCFGLF</sequence>
<keyword evidence="4" id="KW-0319">Glycerol metabolism</keyword>
<comment type="catalytic activity">
    <reaction evidence="6">
        <text>a sn-glycero-3-phosphodiester + H2O = an alcohol + sn-glycerol 3-phosphate + H(+)</text>
        <dbReference type="Rhea" id="RHEA:12969"/>
        <dbReference type="ChEBI" id="CHEBI:15377"/>
        <dbReference type="ChEBI" id="CHEBI:15378"/>
        <dbReference type="ChEBI" id="CHEBI:30879"/>
        <dbReference type="ChEBI" id="CHEBI:57597"/>
        <dbReference type="ChEBI" id="CHEBI:83408"/>
        <dbReference type="EC" id="3.1.4.46"/>
    </reaction>
</comment>
<evidence type="ECO:0000313" key="11">
    <source>
        <dbReference type="Proteomes" id="UP001187682"/>
    </source>
</evidence>
<dbReference type="PROSITE" id="PS51704">
    <property type="entry name" value="GP_PDE"/>
    <property type="match status" value="1"/>
</dbReference>
<dbReference type="PANTHER" id="PTHR43620:SF7">
    <property type="entry name" value="GLYCEROPHOSPHODIESTER PHOSPHODIESTERASE GDPD5-RELATED"/>
    <property type="match status" value="1"/>
</dbReference>
<accession>A0AAE8N7B2</accession>
<evidence type="ECO:0000256" key="1">
    <source>
        <dbReference type="ARBA" id="ARBA00007277"/>
    </source>
</evidence>
<dbReference type="EC" id="3.1.4.46" evidence="2"/>
<dbReference type="InterPro" id="IPR030395">
    <property type="entry name" value="GP_PDE_dom"/>
</dbReference>
<name>A0AAE8N7B2_9PEZI</name>
<dbReference type="GO" id="GO:0006629">
    <property type="term" value="P:lipid metabolic process"/>
    <property type="evidence" value="ECO:0007669"/>
    <property type="project" value="InterPro"/>
</dbReference>
<dbReference type="EMBL" id="ONZQ02000022">
    <property type="protein sequence ID" value="SPO07571.1"/>
    <property type="molecule type" value="Genomic_DNA"/>
</dbReference>
<evidence type="ECO:0000259" key="9">
    <source>
        <dbReference type="PROSITE" id="PS51704"/>
    </source>
</evidence>
<organism evidence="10 11">
    <name type="scientific">Cephalotrichum gorgonifer</name>
    <dbReference type="NCBI Taxonomy" id="2041049"/>
    <lineage>
        <taxon>Eukaryota</taxon>
        <taxon>Fungi</taxon>
        <taxon>Dikarya</taxon>
        <taxon>Ascomycota</taxon>
        <taxon>Pezizomycotina</taxon>
        <taxon>Sordariomycetes</taxon>
        <taxon>Hypocreomycetidae</taxon>
        <taxon>Microascales</taxon>
        <taxon>Microascaceae</taxon>
        <taxon>Cephalotrichum</taxon>
    </lineage>
</organism>
<dbReference type="GO" id="GO:0006071">
    <property type="term" value="P:glycerol metabolic process"/>
    <property type="evidence" value="ECO:0007669"/>
    <property type="project" value="UniProtKB-KW"/>
</dbReference>
<evidence type="ECO:0000256" key="3">
    <source>
        <dbReference type="ARBA" id="ARBA00022729"/>
    </source>
</evidence>
<keyword evidence="5" id="KW-0378">Hydrolase</keyword>
<keyword evidence="11" id="KW-1185">Reference proteome</keyword>
<dbReference type="AlphaFoldDB" id="A0AAE8N7B2"/>
<evidence type="ECO:0000256" key="7">
    <source>
        <dbReference type="SAM" id="MobiDB-lite"/>
    </source>
</evidence>
<evidence type="ECO:0000256" key="8">
    <source>
        <dbReference type="SAM" id="SignalP"/>
    </source>
</evidence>
<dbReference type="Gene3D" id="3.20.20.190">
    <property type="entry name" value="Phosphatidylinositol (PI) phosphodiesterase"/>
    <property type="match status" value="1"/>
</dbReference>